<name>A0AAI8YQE2_9PEZI</name>
<feature type="region of interest" description="Disordered" evidence="1">
    <location>
        <begin position="56"/>
        <end position="102"/>
    </location>
</feature>
<sequence>MAAYDPSVIATIGSLEQARLGIQVDNFHVFLEEYRVLAVHHHMNNHFGLTLVHRDTDEGPSSRPCLTREERRSRNLEVISEEGDSSRPRSTVPFADMDLFAQ</sequence>
<reference evidence="2" key="1">
    <citation type="submission" date="2023-10" db="EMBL/GenBank/DDBJ databases">
        <authorList>
            <person name="Hackl T."/>
        </authorList>
    </citation>
    <scope>NUCLEOTIDE SEQUENCE</scope>
</reference>
<proteinExistence type="predicted"/>
<feature type="compositionally biased region" description="Basic and acidic residues" evidence="1">
    <location>
        <begin position="66"/>
        <end position="75"/>
    </location>
</feature>
<gene>
    <name evidence="2" type="ORF">KHLLAP_LOCUS13749</name>
</gene>
<evidence type="ECO:0000313" key="2">
    <source>
        <dbReference type="EMBL" id="CAJ2513281.1"/>
    </source>
</evidence>
<protein>
    <submittedName>
        <fullName evidence="2">Uu.00g014000.m01.CDS01</fullName>
    </submittedName>
</protein>
<accession>A0AAI8YQE2</accession>
<comment type="caution">
    <text evidence="2">The sequence shown here is derived from an EMBL/GenBank/DDBJ whole genome shotgun (WGS) entry which is preliminary data.</text>
</comment>
<dbReference type="Proteomes" id="UP001295740">
    <property type="component" value="Unassembled WGS sequence"/>
</dbReference>
<dbReference type="EMBL" id="CAUWAG010000020">
    <property type="protein sequence ID" value="CAJ2513281.1"/>
    <property type="molecule type" value="Genomic_DNA"/>
</dbReference>
<evidence type="ECO:0000313" key="3">
    <source>
        <dbReference type="Proteomes" id="UP001295740"/>
    </source>
</evidence>
<organism evidence="2 3">
    <name type="scientific">Anthostomella pinea</name>
    <dbReference type="NCBI Taxonomy" id="933095"/>
    <lineage>
        <taxon>Eukaryota</taxon>
        <taxon>Fungi</taxon>
        <taxon>Dikarya</taxon>
        <taxon>Ascomycota</taxon>
        <taxon>Pezizomycotina</taxon>
        <taxon>Sordariomycetes</taxon>
        <taxon>Xylariomycetidae</taxon>
        <taxon>Xylariales</taxon>
        <taxon>Xylariaceae</taxon>
        <taxon>Anthostomella</taxon>
    </lineage>
</organism>
<keyword evidence="3" id="KW-1185">Reference proteome</keyword>
<dbReference type="AlphaFoldDB" id="A0AAI8YQE2"/>
<evidence type="ECO:0000256" key="1">
    <source>
        <dbReference type="SAM" id="MobiDB-lite"/>
    </source>
</evidence>